<protein>
    <submittedName>
        <fullName evidence="1">Uncharacterized protein</fullName>
    </submittedName>
</protein>
<sequence>MIKVYFESRNHAELVATFETDELYNLCLPILEAAAGEQGMIVTEKIE</sequence>
<keyword evidence="2" id="KW-1185">Reference proteome</keyword>
<name>A0A8E4ZDW8_9CAUD</name>
<gene>
    <name evidence="1" type="ORF">Gundel1_17</name>
</gene>
<dbReference type="EMBL" id="MT732474">
    <property type="protein sequence ID" value="QQV91447.1"/>
    <property type="molecule type" value="Genomic_DNA"/>
</dbReference>
<accession>A0A8E4ZDW8</accession>
<evidence type="ECO:0000313" key="1">
    <source>
        <dbReference type="EMBL" id="QQV91447.1"/>
    </source>
</evidence>
<organism evidence="1 2">
    <name type="scientific">Tenacibaculum phage Gundel_1</name>
    <dbReference type="NCBI Taxonomy" id="2745672"/>
    <lineage>
        <taxon>Viruses</taxon>
        <taxon>Duplodnaviria</taxon>
        <taxon>Heunggongvirae</taxon>
        <taxon>Uroviricota</taxon>
        <taxon>Caudoviricetes</taxon>
        <taxon>Pachyviridae</taxon>
        <taxon>Gundelvirus</taxon>
        <taxon>Gundelvirus Gundel</taxon>
    </lineage>
</organism>
<reference evidence="1" key="1">
    <citation type="submission" date="2020-07" db="EMBL/GenBank/DDBJ databases">
        <title>Highly diverse flavobacterial phages as mortality factor during North Sea spring blooms.</title>
        <authorList>
            <person name="Bartlau N."/>
            <person name="Wichels A."/>
            <person name="Krohne G."/>
            <person name="Adriaenssens E.M."/>
            <person name="Heins A."/>
            <person name="Fuchs B.M."/>
            <person name="Amann R."/>
            <person name="Moraru C."/>
        </authorList>
    </citation>
    <scope>NUCLEOTIDE SEQUENCE</scope>
</reference>
<dbReference type="Proteomes" id="UP000693868">
    <property type="component" value="Segment"/>
</dbReference>
<evidence type="ECO:0000313" key="2">
    <source>
        <dbReference type="Proteomes" id="UP000693868"/>
    </source>
</evidence>
<proteinExistence type="predicted"/>